<evidence type="ECO:0000313" key="3">
    <source>
        <dbReference type="Proteomes" id="UP000192783"/>
    </source>
</evidence>
<protein>
    <submittedName>
        <fullName evidence="2">Uncharacterized protein</fullName>
    </submittedName>
</protein>
<proteinExistence type="predicted"/>
<sequence length="94" mass="10129">MQLPNLHLSLTVVAAVVLCINLPFGYWRAQTQRFSRGWFLAIHVPVPLVVGLRIVSGLGWRLATFPVLIGAFFAGQLLGGLLCRLSGGKGEGSQ</sequence>
<feature type="transmembrane region" description="Helical" evidence="1">
    <location>
        <begin position="38"/>
        <end position="56"/>
    </location>
</feature>
<gene>
    <name evidence="2" type="ORF">SAMN02746041_02066</name>
</gene>
<feature type="transmembrane region" description="Helical" evidence="1">
    <location>
        <begin position="62"/>
        <end position="83"/>
    </location>
</feature>
<accession>A0A1W1XM73</accession>
<keyword evidence="1" id="KW-0472">Membrane</keyword>
<dbReference type="AlphaFoldDB" id="A0A1W1XM73"/>
<name>A0A1W1XM73_9BACT</name>
<keyword evidence="1" id="KW-0812">Transmembrane</keyword>
<reference evidence="2 3" key="1">
    <citation type="submission" date="2017-04" db="EMBL/GenBank/DDBJ databases">
        <authorList>
            <person name="Afonso C.L."/>
            <person name="Miller P.J."/>
            <person name="Scott M.A."/>
            <person name="Spackman E."/>
            <person name="Goraichik I."/>
            <person name="Dimitrov K.M."/>
            <person name="Suarez D.L."/>
            <person name="Swayne D.E."/>
        </authorList>
    </citation>
    <scope>NUCLEOTIDE SEQUENCE [LARGE SCALE GENOMIC DNA]</scope>
    <source>
        <strain evidence="2 3">DSM 13146</strain>
    </source>
</reference>
<evidence type="ECO:0000256" key="1">
    <source>
        <dbReference type="SAM" id="Phobius"/>
    </source>
</evidence>
<feature type="transmembrane region" description="Helical" evidence="1">
    <location>
        <begin position="6"/>
        <end position="26"/>
    </location>
</feature>
<dbReference type="OrthoDB" id="5397176at2"/>
<organism evidence="2 3">
    <name type="scientific">Desulfacinum hydrothermale DSM 13146</name>
    <dbReference type="NCBI Taxonomy" id="1121390"/>
    <lineage>
        <taxon>Bacteria</taxon>
        <taxon>Pseudomonadati</taxon>
        <taxon>Thermodesulfobacteriota</taxon>
        <taxon>Syntrophobacteria</taxon>
        <taxon>Syntrophobacterales</taxon>
        <taxon>Syntrophobacteraceae</taxon>
        <taxon>Desulfacinum</taxon>
    </lineage>
</organism>
<dbReference type="EMBL" id="FWXF01000010">
    <property type="protein sequence ID" value="SMC24628.1"/>
    <property type="molecule type" value="Genomic_DNA"/>
</dbReference>
<dbReference type="RefSeq" id="WP_084057796.1">
    <property type="nucleotide sequence ID" value="NZ_FWXF01000010.1"/>
</dbReference>
<keyword evidence="3" id="KW-1185">Reference proteome</keyword>
<dbReference type="STRING" id="1121390.SAMN02746041_02066"/>
<keyword evidence="1" id="KW-1133">Transmembrane helix</keyword>
<dbReference type="Proteomes" id="UP000192783">
    <property type="component" value="Unassembled WGS sequence"/>
</dbReference>
<evidence type="ECO:0000313" key="2">
    <source>
        <dbReference type="EMBL" id="SMC24628.1"/>
    </source>
</evidence>